<sequence length="306" mass="33889">MVDEQPASDRNILDMIRDDQSSGSKKNWKSFRDKLRLKRTGKAWISSVPIPASDIPIQGKSNRMMTKRGSWRYPTDADADAVAGESESEANMHLGHMPERQRSARLLPVETDPEDGDGNNPEQKPAAGEGDQQISLMALLSTDGSNYVEGEEEHVEEHREEKVEEGDAGDGQICGGCAAKCKGTAVGPCGHTFCKQCTKELQVSKGTIHYSAHHSIFLFMLSTLSLYATSIDLKIYTHEYTQCLSIKIIPLTPFLDRSMPGEGFISSIHMVHTFSIIKYPVSDIVVYVDWNCTGCFHVFRLFSAGL</sequence>
<reference evidence="2 3" key="1">
    <citation type="submission" date="2024-04" db="EMBL/GenBank/DDBJ databases">
        <title>The reference genome of an endangered Asteraceae, Deinandra increscens subsp. villosa, native to the Central Coast of California.</title>
        <authorList>
            <person name="Guilliams M."/>
            <person name="Hasenstab-Lehman K."/>
            <person name="Meyer R."/>
            <person name="Mcevoy S."/>
        </authorList>
    </citation>
    <scope>NUCLEOTIDE SEQUENCE [LARGE SCALE GENOMIC DNA]</scope>
    <source>
        <tissue evidence="2">Leaf</tissue>
    </source>
</reference>
<name>A0AAP0GSA2_9ASTR</name>
<gene>
    <name evidence="2" type="ORF">SSX86_022270</name>
</gene>
<dbReference type="PANTHER" id="PTHR46629">
    <property type="entry name" value="OS01G0917900 PROTEIN"/>
    <property type="match status" value="1"/>
</dbReference>
<evidence type="ECO:0000313" key="3">
    <source>
        <dbReference type="Proteomes" id="UP001408789"/>
    </source>
</evidence>
<evidence type="ECO:0008006" key="4">
    <source>
        <dbReference type="Google" id="ProtNLM"/>
    </source>
</evidence>
<dbReference type="EMBL" id="JBCNJP010000023">
    <property type="protein sequence ID" value="KAK9057435.1"/>
    <property type="molecule type" value="Genomic_DNA"/>
</dbReference>
<comment type="caution">
    <text evidence="2">The sequence shown here is derived from an EMBL/GenBank/DDBJ whole genome shotgun (WGS) entry which is preliminary data.</text>
</comment>
<dbReference type="Proteomes" id="UP001408789">
    <property type="component" value="Unassembled WGS sequence"/>
</dbReference>
<organism evidence="2 3">
    <name type="scientific">Deinandra increscens subsp. villosa</name>
    <dbReference type="NCBI Taxonomy" id="3103831"/>
    <lineage>
        <taxon>Eukaryota</taxon>
        <taxon>Viridiplantae</taxon>
        <taxon>Streptophyta</taxon>
        <taxon>Embryophyta</taxon>
        <taxon>Tracheophyta</taxon>
        <taxon>Spermatophyta</taxon>
        <taxon>Magnoliopsida</taxon>
        <taxon>eudicotyledons</taxon>
        <taxon>Gunneridae</taxon>
        <taxon>Pentapetalae</taxon>
        <taxon>asterids</taxon>
        <taxon>campanulids</taxon>
        <taxon>Asterales</taxon>
        <taxon>Asteraceae</taxon>
        <taxon>Asteroideae</taxon>
        <taxon>Heliantheae alliance</taxon>
        <taxon>Madieae</taxon>
        <taxon>Madiinae</taxon>
        <taxon>Deinandra</taxon>
    </lineage>
</organism>
<proteinExistence type="predicted"/>
<evidence type="ECO:0000256" key="1">
    <source>
        <dbReference type="SAM" id="MobiDB-lite"/>
    </source>
</evidence>
<evidence type="ECO:0000313" key="2">
    <source>
        <dbReference type="EMBL" id="KAK9057435.1"/>
    </source>
</evidence>
<dbReference type="InterPro" id="IPR013083">
    <property type="entry name" value="Znf_RING/FYVE/PHD"/>
</dbReference>
<dbReference type="AlphaFoldDB" id="A0AAP0GSA2"/>
<feature type="region of interest" description="Disordered" evidence="1">
    <location>
        <begin position="1"/>
        <end position="28"/>
    </location>
</feature>
<keyword evidence="3" id="KW-1185">Reference proteome</keyword>
<dbReference type="Gene3D" id="3.30.40.10">
    <property type="entry name" value="Zinc/RING finger domain, C3HC4 (zinc finger)"/>
    <property type="match status" value="1"/>
</dbReference>
<protein>
    <recommendedName>
        <fullName evidence="4">RING-type domain-containing protein</fullName>
    </recommendedName>
</protein>
<accession>A0AAP0GSA2</accession>
<feature type="region of interest" description="Disordered" evidence="1">
    <location>
        <begin position="77"/>
        <end position="130"/>
    </location>
</feature>
<dbReference type="SUPFAM" id="SSF57850">
    <property type="entry name" value="RING/U-box"/>
    <property type="match status" value="1"/>
</dbReference>
<feature type="compositionally biased region" description="Basic and acidic residues" evidence="1">
    <location>
        <begin position="11"/>
        <end position="20"/>
    </location>
</feature>